<dbReference type="RefSeq" id="WP_123576244.1">
    <property type="nucleotide sequence ID" value="NZ_RKHG01000001.1"/>
</dbReference>
<comment type="similarity">
    <text evidence="2">Belongs to the glycosyl hydrolase 3 family.</text>
</comment>
<sequence length="796" mass="86351">MPRVSPTRVALGLATATCLVMGSGTIAPSSAADASFTTRTVTDGKTTYTEVTNPDGGAVLSYVPGGAVHLLEVKTPGATLAFKDMNANNKLDAWEDWRKSPDERAKALAPELSMEQIAGLMLFSSHERDAAAGLTDAQRKYLGEDHLRNVLNAAPNDVTANVTWVNQVQAYAESQARPGTPYIPVNFSSDPRSTAANDSAYNAAGDDISRWPSNIGLAATFSRKTMLDFARTSSAEYRAMGITTALGPQIDLATEPRWLRVDGTFGENAQLASVMAKAYVDGSQNTYDSYGHPTGWGKDSINTMIKHFPGDGAGEGGREAHRNSGKYAVYPGDNLAEHLIPFKAASNSMSMMSSYSIAIAKDGSPLTGNRVGSAYDKTRIDLARDAGYDGVICTDWGVTTGYTDPNSRFGMAWGMEDATVEERHYAVLKAGLDMFGGNNNKVPVLAAHAMWQKDFEAGKNPISADARFRQSGERILRMLFAPGLFENPYLDLSRSRSVVASQDKVERGIAAQLDSIVMLKNQDRTIKKSPLAKWKNKTVYIPSSIGHGFPSVFNQNIPDRVGPTLDVEVAKKYFKTVLTDTPLYDDKGKVVDYRQPDISKADIVLAGMRSPDNGDNFTGAGMNADGTFYPLSLQWKPYLATGKHVRKTSIAGDIRPDGSRENRSYYGATSKIGNEYDLMAVTNAAKAIKKVEKRTGRQIPLVVAVKAKTSFIPAEFEKKADAILVGYSVNDRALIETALGQHNPSGRLPIASPKNMDAVEAQLEDVGEDMTPYRDSQGHVYTFGYGLNWKGVIKKR</sequence>
<dbReference type="EC" id="3.2.1.21" evidence="3"/>
<feature type="signal peptide" evidence="7">
    <location>
        <begin position="1"/>
        <end position="31"/>
    </location>
</feature>
<evidence type="ECO:0000256" key="2">
    <source>
        <dbReference type="ARBA" id="ARBA00005336"/>
    </source>
</evidence>
<dbReference type="SUPFAM" id="SSF52279">
    <property type="entry name" value="Beta-D-glucan exohydrolase, C-terminal domain"/>
    <property type="match status" value="1"/>
</dbReference>
<keyword evidence="5" id="KW-0378">Hydrolase</keyword>
<dbReference type="EMBL" id="RKHG01000001">
    <property type="protein sequence ID" value="ROR55441.1"/>
    <property type="molecule type" value="Genomic_DNA"/>
</dbReference>
<dbReference type="Pfam" id="PF00933">
    <property type="entry name" value="Glyco_hydro_3"/>
    <property type="match status" value="1"/>
</dbReference>
<evidence type="ECO:0000256" key="5">
    <source>
        <dbReference type="ARBA" id="ARBA00022801"/>
    </source>
</evidence>
<organism evidence="10 11">
    <name type="scientific">Luteococcus japonicus</name>
    <dbReference type="NCBI Taxonomy" id="33984"/>
    <lineage>
        <taxon>Bacteria</taxon>
        <taxon>Bacillati</taxon>
        <taxon>Actinomycetota</taxon>
        <taxon>Actinomycetes</taxon>
        <taxon>Propionibacteriales</taxon>
        <taxon>Propionibacteriaceae</taxon>
        <taxon>Luteococcus</taxon>
    </lineage>
</organism>
<name>A0A3N1ZX65_9ACTN</name>
<evidence type="ECO:0000256" key="4">
    <source>
        <dbReference type="ARBA" id="ARBA00022729"/>
    </source>
</evidence>
<dbReference type="InterPro" id="IPR036962">
    <property type="entry name" value="Glyco_hydro_3_N_sf"/>
</dbReference>
<evidence type="ECO:0000256" key="3">
    <source>
        <dbReference type="ARBA" id="ARBA00012744"/>
    </source>
</evidence>
<dbReference type="AlphaFoldDB" id="A0A3N1ZX65"/>
<proteinExistence type="inferred from homology"/>
<gene>
    <name evidence="10" type="ORF">EDD41_2715</name>
</gene>
<keyword evidence="6" id="KW-0326">Glycosidase</keyword>
<accession>A0A3N1ZX65</accession>
<feature type="domain" description="Glycoside hydrolase family 3 C-terminal" evidence="9">
    <location>
        <begin position="681"/>
        <end position="788"/>
    </location>
</feature>
<dbReference type="Proteomes" id="UP000275749">
    <property type="component" value="Unassembled WGS sequence"/>
</dbReference>
<dbReference type="PANTHER" id="PTHR30620:SF16">
    <property type="entry name" value="LYSOSOMAL BETA GLUCOSIDASE"/>
    <property type="match status" value="1"/>
</dbReference>
<dbReference type="PANTHER" id="PTHR30620">
    <property type="entry name" value="PERIPLASMIC BETA-GLUCOSIDASE-RELATED"/>
    <property type="match status" value="1"/>
</dbReference>
<comment type="catalytic activity">
    <reaction evidence="1">
        <text>Hydrolysis of terminal, non-reducing beta-D-glucosyl residues with release of beta-D-glucose.</text>
        <dbReference type="EC" id="3.2.1.21"/>
    </reaction>
</comment>
<evidence type="ECO:0000259" key="8">
    <source>
        <dbReference type="Pfam" id="PF00933"/>
    </source>
</evidence>
<evidence type="ECO:0000313" key="11">
    <source>
        <dbReference type="Proteomes" id="UP000275749"/>
    </source>
</evidence>
<evidence type="ECO:0000256" key="1">
    <source>
        <dbReference type="ARBA" id="ARBA00000448"/>
    </source>
</evidence>
<dbReference type="SUPFAM" id="SSF51445">
    <property type="entry name" value="(Trans)glycosidases"/>
    <property type="match status" value="1"/>
</dbReference>
<protein>
    <recommendedName>
        <fullName evidence="3">beta-glucosidase</fullName>
        <ecNumber evidence="3">3.2.1.21</ecNumber>
    </recommendedName>
</protein>
<dbReference type="Pfam" id="PF01915">
    <property type="entry name" value="Glyco_hydro_3_C"/>
    <property type="match status" value="1"/>
</dbReference>
<dbReference type="InterPro" id="IPR051915">
    <property type="entry name" value="Cellulose_Degrad_GH3"/>
</dbReference>
<dbReference type="InterPro" id="IPR036881">
    <property type="entry name" value="Glyco_hydro_3_C_sf"/>
</dbReference>
<dbReference type="InterPro" id="IPR001764">
    <property type="entry name" value="Glyco_hydro_3_N"/>
</dbReference>
<keyword evidence="4 7" id="KW-0732">Signal</keyword>
<dbReference type="InterPro" id="IPR002772">
    <property type="entry name" value="Glyco_hydro_3_C"/>
</dbReference>
<reference evidence="10 11" key="1">
    <citation type="submission" date="2018-11" db="EMBL/GenBank/DDBJ databases">
        <title>Sequencing the genomes of 1000 actinobacteria strains.</title>
        <authorList>
            <person name="Klenk H.-P."/>
        </authorList>
    </citation>
    <scope>NUCLEOTIDE SEQUENCE [LARGE SCALE GENOMIC DNA]</scope>
    <source>
        <strain evidence="10 11">DSM 10546</strain>
    </source>
</reference>
<dbReference type="GO" id="GO:0008422">
    <property type="term" value="F:beta-glucosidase activity"/>
    <property type="evidence" value="ECO:0007669"/>
    <property type="project" value="UniProtKB-EC"/>
</dbReference>
<evidence type="ECO:0000256" key="7">
    <source>
        <dbReference type="SAM" id="SignalP"/>
    </source>
</evidence>
<comment type="caution">
    <text evidence="10">The sequence shown here is derived from an EMBL/GenBank/DDBJ whole genome shotgun (WGS) entry which is preliminary data.</text>
</comment>
<dbReference type="Gene3D" id="3.20.20.300">
    <property type="entry name" value="Glycoside hydrolase, family 3, N-terminal domain"/>
    <property type="match status" value="1"/>
</dbReference>
<dbReference type="Gene3D" id="3.40.50.1700">
    <property type="entry name" value="Glycoside hydrolase family 3 C-terminal domain"/>
    <property type="match status" value="1"/>
</dbReference>
<dbReference type="InterPro" id="IPR017853">
    <property type="entry name" value="GH"/>
</dbReference>
<evidence type="ECO:0000259" key="9">
    <source>
        <dbReference type="Pfam" id="PF01915"/>
    </source>
</evidence>
<feature type="domain" description="Glycoside hydrolase family 3 N-terminal" evidence="8">
    <location>
        <begin position="167"/>
        <end position="477"/>
    </location>
</feature>
<dbReference type="GO" id="GO:0009251">
    <property type="term" value="P:glucan catabolic process"/>
    <property type="evidence" value="ECO:0007669"/>
    <property type="project" value="TreeGrafter"/>
</dbReference>
<evidence type="ECO:0000313" key="10">
    <source>
        <dbReference type="EMBL" id="ROR55441.1"/>
    </source>
</evidence>
<evidence type="ECO:0000256" key="6">
    <source>
        <dbReference type="ARBA" id="ARBA00023295"/>
    </source>
</evidence>
<feature type="chain" id="PRO_5018299223" description="beta-glucosidase" evidence="7">
    <location>
        <begin position="32"/>
        <end position="796"/>
    </location>
</feature>